<keyword evidence="2" id="KW-1185">Reference proteome</keyword>
<proteinExistence type="predicted"/>
<organism evidence="1 2">
    <name type="scientific">Anisakis simplex</name>
    <name type="common">Herring worm</name>
    <dbReference type="NCBI Taxonomy" id="6269"/>
    <lineage>
        <taxon>Eukaryota</taxon>
        <taxon>Metazoa</taxon>
        <taxon>Ecdysozoa</taxon>
        <taxon>Nematoda</taxon>
        <taxon>Chromadorea</taxon>
        <taxon>Rhabditida</taxon>
        <taxon>Spirurina</taxon>
        <taxon>Ascaridomorpha</taxon>
        <taxon>Ascaridoidea</taxon>
        <taxon>Anisakidae</taxon>
        <taxon>Anisakis</taxon>
        <taxon>Anisakis simplex complex</taxon>
    </lineage>
</organism>
<reference evidence="1 2" key="1">
    <citation type="submission" date="2018-11" db="EMBL/GenBank/DDBJ databases">
        <authorList>
            <consortium name="Pathogen Informatics"/>
        </authorList>
    </citation>
    <scope>NUCLEOTIDE SEQUENCE [LARGE SCALE GENOMIC DNA]</scope>
</reference>
<sequence>MVALGVRVVLVVHPFQDLRLVLEVQALICRVLQVVHRVQVVLEVRVVRVVPLGLVRQEQFVQVVQVGQVVPLSQLDQLGQVVRVVLEVQASFLRHQVLACQVVLEVPSVLVLLVGREVLVDSRSRSRRPLELHLVEHRVLELRHFRVRHQLLK</sequence>
<evidence type="ECO:0000313" key="2">
    <source>
        <dbReference type="Proteomes" id="UP000267096"/>
    </source>
</evidence>
<gene>
    <name evidence="1" type="ORF">ASIM_LOCUS16862</name>
</gene>
<dbReference type="Proteomes" id="UP000267096">
    <property type="component" value="Unassembled WGS sequence"/>
</dbReference>
<dbReference type="AlphaFoldDB" id="A0A3P6SZ84"/>
<accession>A0A3P6SZ84</accession>
<name>A0A3P6SZ84_ANISI</name>
<protein>
    <submittedName>
        <fullName evidence="1">Uncharacterized protein</fullName>
    </submittedName>
</protein>
<dbReference type="EMBL" id="UYRR01033490">
    <property type="protein sequence ID" value="VDK58898.1"/>
    <property type="molecule type" value="Genomic_DNA"/>
</dbReference>
<evidence type="ECO:0000313" key="1">
    <source>
        <dbReference type="EMBL" id="VDK58898.1"/>
    </source>
</evidence>